<dbReference type="Proteomes" id="UP000267081">
    <property type="component" value="Unassembled WGS sequence"/>
</dbReference>
<feature type="signal peptide" evidence="2">
    <location>
        <begin position="1"/>
        <end position="31"/>
    </location>
</feature>
<dbReference type="RefSeq" id="WP_125305917.1">
    <property type="nucleotide sequence ID" value="NZ_RSEC01000008.1"/>
</dbReference>
<dbReference type="GO" id="GO:0070007">
    <property type="term" value="F:glutamic-type endopeptidase activity"/>
    <property type="evidence" value="ECO:0007669"/>
    <property type="project" value="InterPro"/>
</dbReference>
<dbReference type="Gene3D" id="2.60.120.700">
    <property type="entry name" value="Peptidase G1"/>
    <property type="match status" value="1"/>
</dbReference>
<dbReference type="PANTHER" id="PTHR37536">
    <property type="entry name" value="PUTATIVE (AFU_ORTHOLOGUE AFUA_3G02970)-RELATED"/>
    <property type="match status" value="1"/>
</dbReference>
<evidence type="ECO:0000256" key="2">
    <source>
        <dbReference type="SAM" id="SignalP"/>
    </source>
</evidence>
<name>A0A3R9DRS5_9PSEU</name>
<evidence type="ECO:0000313" key="4">
    <source>
        <dbReference type="Proteomes" id="UP000267081"/>
    </source>
</evidence>
<keyword evidence="4" id="KW-1185">Reference proteome</keyword>
<dbReference type="SUPFAM" id="SSF49899">
    <property type="entry name" value="Concanavalin A-like lectins/glucanases"/>
    <property type="match status" value="1"/>
</dbReference>
<proteinExistence type="predicted"/>
<dbReference type="InterPro" id="IPR013320">
    <property type="entry name" value="ConA-like_dom_sf"/>
</dbReference>
<organism evidence="3 4">
    <name type="scientific">Amycolatopsis eburnea</name>
    <dbReference type="NCBI Taxonomy" id="2267691"/>
    <lineage>
        <taxon>Bacteria</taxon>
        <taxon>Bacillati</taxon>
        <taxon>Actinomycetota</taxon>
        <taxon>Actinomycetes</taxon>
        <taxon>Pseudonocardiales</taxon>
        <taxon>Pseudonocardiaceae</taxon>
        <taxon>Amycolatopsis</taxon>
    </lineage>
</organism>
<dbReference type="InterPro" id="IPR000250">
    <property type="entry name" value="Peptidase_G1"/>
</dbReference>
<dbReference type="CDD" id="cd13426">
    <property type="entry name" value="Peptidase_G1"/>
    <property type="match status" value="1"/>
</dbReference>
<dbReference type="PANTHER" id="PTHR37536:SF1">
    <property type="entry name" value="ASPERGILLOPEPSIN, PUTAITVE (AFU_ORTHOLOGUE AFUA_7G01200)"/>
    <property type="match status" value="1"/>
</dbReference>
<dbReference type="AlphaFoldDB" id="A0A3R9DRS5"/>
<reference evidence="3 4" key="1">
    <citation type="submission" date="2018-12" db="EMBL/GenBank/DDBJ databases">
        <title>Amycolatopsis eburnea sp. nov. actinomycete associate with arbuscular mycorrhiza fungal spore.</title>
        <authorList>
            <person name="Lumyong S."/>
            <person name="Chaiya L."/>
        </authorList>
    </citation>
    <scope>NUCLEOTIDE SEQUENCE [LARGE SCALE GENOMIC DNA]</scope>
    <source>
        <strain evidence="3 4">GLM-1</strain>
    </source>
</reference>
<dbReference type="InterPro" id="IPR038656">
    <property type="entry name" value="Peptidase_G1_sf"/>
</dbReference>
<evidence type="ECO:0000256" key="1">
    <source>
        <dbReference type="PIRSR" id="PIRSR600250-50"/>
    </source>
</evidence>
<keyword evidence="2" id="KW-0732">Signal</keyword>
<dbReference type="GO" id="GO:0006508">
    <property type="term" value="P:proteolysis"/>
    <property type="evidence" value="ECO:0007669"/>
    <property type="project" value="InterPro"/>
</dbReference>
<dbReference type="OrthoDB" id="2630173at2"/>
<protein>
    <recommendedName>
        <fullName evidence="5">Peptidase A4 family protein</fullName>
    </recommendedName>
</protein>
<feature type="chain" id="PRO_5018702263" description="Peptidase A4 family protein" evidence="2">
    <location>
        <begin position="32"/>
        <end position="241"/>
    </location>
</feature>
<evidence type="ECO:0000313" key="3">
    <source>
        <dbReference type="EMBL" id="RSD25784.1"/>
    </source>
</evidence>
<comment type="caution">
    <text evidence="3">The sequence shown here is derived from an EMBL/GenBank/DDBJ whole genome shotgun (WGS) entry which is preliminary data.</text>
</comment>
<dbReference type="EMBL" id="RSEC01000008">
    <property type="protein sequence ID" value="RSD25784.1"/>
    <property type="molecule type" value="Genomic_DNA"/>
</dbReference>
<gene>
    <name evidence="3" type="ORF">EIY87_02025</name>
</gene>
<feature type="active site" description="Proton acceptor" evidence="1">
    <location>
        <position position="181"/>
    </location>
</feature>
<sequence>MSEFLASRAVRVLTAVAAAAAGLAVSGTAHAAVEYGAHSFDEHRHGHQFSGGNWGGYVSFGSFTTATASWTEPSVTCNSTNDLFAPWVGIDGDGSSTVEQTGVETDCSSGRPVYSAWYEMYPAAPVYYNVSVSAGDHITATVTRTATNTYRLDLADTTKGWSKSTTKSLTSKHASAEAIIESPTDSYPSISGGVKFTGVKFNGTNLASTSPSALNADDRGTYTWIPGAIGSDGQSFTISRH</sequence>
<accession>A0A3R9DRS5</accession>
<dbReference type="Pfam" id="PF01828">
    <property type="entry name" value="Peptidase_A4"/>
    <property type="match status" value="1"/>
</dbReference>
<evidence type="ECO:0008006" key="5">
    <source>
        <dbReference type="Google" id="ProtNLM"/>
    </source>
</evidence>